<reference evidence="2" key="1">
    <citation type="submission" date="2017-07" db="EMBL/GenBank/DDBJ databases">
        <title>Taro Niue Genome Assembly and Annotation.</title>
        <authorList>
            <person name="Atibalentja N."/>
            <person name="Keating K."/>
            <person name="Fields C.J."/>
        </authorList>
    </citation>
    <scope>NUCLEOTIDE SEQUENCE</scope>
    <source>
        <strain evidence="2">Niue_2</strain>
        <tissue evidence="2">Leaf</tissue>
    </source>
</reference>
<organism evidence="2 3">
    <name type="scientific">Colocasia esculenta</name>
    <name type="common">Wild taro</name>
    <name type="synonym">Arum esculentum</name>
    <dbReference type="NCBI Taxonomy" id="4460"/>
    <lineage>
        <taxon>Eukaryota</taxon>
        <taxon>Viridiplantae</taxon>
        <taxon>Streptophyta</taxon>
        <taxon>Embryophyta</taxon>
        <taxon>Tracheophyta</taxon>
        <taxon>Spermatophyta</taxon>
        <taxon>Magnoliopsida</taxon>
        <taxon>Liliopsida</taxon>
        <taxon>Araceae</taxon>
        <taxon>Aroideae</taxon>
        <taxon>Colocasieae</taxon>
        <taxon>Colocasia</taxon>
    </lineage>
</organism>
<accession>A0A843TDP2</accession>
<protein>
    <submittedName>
        <fullName evidence="2">Uncharacterized protein</fullName>
    </submittedName>
</protein>
<proteinExistence type="predicted"/>
<sequence>MQSLGGKQRQRARSSLGGPGAYKRIPRSSAAGVPIVGGQLLCPFFCFALSISAAVSGASGEDDPKVHMLAGVWEGDYTRRDSGHLQSSDSQMSHEFRFAQEVEHGNWA</sequence>
<keyword evidence="3" id="KW-1185">Reference proteome</keyword>
<name>A0A843TDP2_COLES</name>
<comment type="caution">
    <text evidence="2">The sequence shown here is derived from an EMBL/GenBank/DDBJ whole genome shotgun (WGS) entry which is preliminary data.</text>
</comment>
<gene>
    <name evidence="2" type="ORF">Taro_000048</name>
</gene>
<dbReference type="AlphaFoldDB" id="A0A843TDP2"/>
<dbReference type="Proteomes" id="UP000652761">
    <property type="component" value="Unassembled WGS sequence"/>
</dbReference>
<feature type="region of interest" description="Disordered" evidence="1">
    <location>
        <begin position="1"/>
        <end position="26"/>
    </location>
</feature>
<evidence type="ECO:0000313" key="3">
    <source>
        <dbReference type="Proteomes" id="UP000652761"/>
    </source>
</evidence>
<dbReference type="EMBL" id="NMUH01000001">
    <property type="protein sequence ID" value="MQL67754.1"/>
    <property type="molecule type" value="Genomic_DNA"/>
</dbReference>
<evidence type="ECO:0000313" key="2">
    <source>
        <dbReference type="EMBL" id="MQL67754.1"/>
    </source>
</evidence>
<evidence type="ECO:0000256" key="1">
    <source>
        <dbReference type="SAM" id="MobiDB-lite"/>
    </source>
</evidence>